<reference evidence="4 5" key="1">
    <citation type="submission" date="2015-03" db="EMBL/GenBank/DDBJ databases">
        <authorList>
            <consortium name="Pathogen Informatics"/>
        </authorList>
    </citation>
    <scope>NUCLEOTIDE SEQUENCE [LARGE SCALE GENOMIC DNA]</scope>
    <source>
        <strain evidence="2 5">C09601061</strain>
        <strain evidence="1 6">H09601792</strain>
        <strain evidence="4">N09902308</strain>
    </source>
</reference>
<dbReference type="Proteomes" id="UP000039021">
    <property type="component" value="Unassembled WGS sequence"/>
</dbReference>
<evidence type="ECO:0000313" key="4">
    <source>
        <dbReference type="Proteomes" id="UP000039021"/>
    </source>
</evidence>
<evidence type="ECO:0000313" key="2">
    <source>
        <dbReference type="EMBL" id="CFS10261.1"/>
    </source>
</evidence>
<protein>
    <submittedName>
        <fullName evidence="2">Uncharacterized protein</fullName>
    </submittedName>
</protein>
<proteinExistence type="predicted"/>
<gene>
    <name evidence="2" type="ORF">ERS007657_04025</name>
    <name evidence="1" type="ORF">ERS007688_03804</name>
    <name evidence="3" type="ORF">ERS007739_00752</name>
</gene>
<dbReference type="AlphaFoldDB" id="A0A654U6X6"/>
<evidence type="ECO:0000313" key="6">
    <source>
        <dbReference type="Proteomes" id="UP000046947"/>
    </source>
</evidence>
<dbReference type="Proteomes" id="UP000046947">
    <property type="component" value="Unassembled WGS sequence"/>
</dbReference>
<dbReference type="EMBL" id="CFOH01000910">
    <property type="protein sequence ID" value="CFE73714.1"/>
    <property type="molecule type" value="Genomic_DNA"/>
</dbReference>
<dbReference type="EMBL" id="CSBK01000237">
    <property type="protein sequence ID" value="COX13990.1"/>
    <property type="molecule type" value="Genomic_DNA"/>
</dbReference>
<evidence type="ECO:0000313" key="1">
    <source>
        <dbReference type="EMBL" id="CFE73714.1"/>
    </source>
</evidence>
<dbReference type="EMBL" id="CGCX01002314">
    <property type="protein sequence ID" value="CFS10261.1"/>
    <property type="molecule type" value="Genomic_DNA"/>
</dbReference>
<reference evidence="3" key="2">
    <citation type="submission" date="2015-03" db="EMBL/GenBank/DDBJ databases">
        <authorList>
            <consortium name="Pathogen Informatics"/>
            <person name="Murphy D."/>
        </authorList>
    </citation>
    <scope>NUCLEOTIDE SEQUENCE</scope>
    <source>
        <strain evidence="3">N09902308</strain>
    </source>
</reference>
<dbReference type="Proteomes" id="UP000046680">
    <property type="component" value="Unassembled WGS sequence"/>
</dbReference>
<organism evidence="2 5">
    <name type="scientific">Mycobacterium tuberculosis</name>
    <dbReference type="NCBI Taxonomy" id="1773"/>
    <lineage>
        <taxon>Bacteria</taxon>
        <taxon>Bacillati</taxon>
        <taxon>Actinomycetota</taxon>
        <taxon>Actinomycetes</taxon>
        <taxon>Mycobacteriales</taxon>
        <taxon>Mycobacteriaceae</taxon>
        <taxon>Mycobacterium</taxon>
        <taxon>Mycobacterium tuberculosis complex</taxon>
    </lineage>
</organism>
<evidence type="ECO:0000313" key="3">
    <source>
        <dbReference type="EMBL" id="COX13990.1"/>
    </source>
</evidence>
<name>A0A654U6X6_MYCTX</name>
<sequence length="128" mass="13565">MQYREFGCAALVSVSRKYQSLPFQSIRCCGSPSRPSHHTSPSSVSATLVNTVLPAAMVRMALGFDFQLVPGATPKKPNSGLTAYRRPSLPNRIHAMSSPSVSARQPGMVGCSIARLVLPHADGNAAAK</sequence>
<evidence type="ECO:0000313" key="5">
    <source>
        <dbReference type="Proteomes" id="UP000046680"/>
    </source>
</evidence>
<accession>A0A654U6X6</accession>